<evidence type="ECO:0008006" key="4">
    <source>
        <dbReference type="Google" id="ProtNLM"/>
    </source>
</evidence>
<evidence type="ECO:0000313" key="2">
    <source>
        <dbReference type="EMBL" id="KAK5045006.1"/>
    </source>
</evidence>
<evidence type="ECO:0000256" key="1">
    <source>
        <dbReference type="SAM" id="Phobius"/>
    </source>
</evidence>
<reference evidence="2 3" key="1">
    <citation type="submission" date="2023-08" db="EMBL/GenBank/DDBJ databases">
        <title>Black Yeasts Isolated from many extreme environments.</title>
        <authorList>
            <person name="Coleine C."/>
            <person name="Stajich J.E."/>
            <person name="Selbmann L."/>
        </authorList>
    </citation>
    <scope>NUCLEOTIDE SEQUENCE [LARGE SCALE GENOMIC DNA]</scope>
    <source>
        <strain evidence="2 3">CCFEE 5792</strain>
    </source>
</reference>
<dbReference type="RefSeq" id="XP_064700645.1">
    <property type="nucleotide sequence ID" value="XM_064853691.1"/>
</dbReference>
<keyword evidence="1" id="KW-0472">Membrane</keyword>
<name>A0AAV9MTM8_9EURO</name>
<feature type="transmembrane region" description="Helical" evidence="1">
    <location>
        <begin position="66"/>
        <end position="88"/>
    </location>
</feature>
<protein>
    <recommendedName>
        <fullName evidence="4">Sodium/calcium exchanger membrane region domain-containing protein</fullName>
    </recommendedName>
</protein>
<accession>A0AAV9MTM8</accession>
<keyword evidence="1" id="KW-1133">Transmembrane helix</keyword>
<sequence>MDRGCYNCATTAEAKDMSAESALHPLSLRLLRATNVVKPVTWHASVLKLLVLLLDPAQVLVGAQAAAVAVAMAASLESAIAAAALVTLRGIAPKEVVRAATAGVVADSAVAVVVVAKLAILAAGSAICHVIAPKVVLRNATIAANKATCRVIVHLSPAKSASVTSASNQDICSPLAPTK</sequence>
<dbReference type="EMBL" id="JAVRRD010000040">
    <property type="protein sequence ID" value="KAK5045006.1"/>
    <property type="molecule type" value="Genomic_DNA"/>
</dbReference>
<keyword evidence="1" id="KW-0812">Transmembrane</keyword>
<gene>
    <name evidence="2" type="ORF">LTR84_010154</name>
</gene>
<keyword evidence="3" id="KW-1185">Reference proteome</keyword>
<feature type="transmembrane region" description="Helical" evidence="1">
    <location>
        <begin position="108"/>
        <end position="132"/>
    </location>
</feature>
<organism evidence="2 3">
    <name type="scientific">Exophiala bonariae</name>
    <dbReference type="NCBI Taxonomy" id="1690606"/>
    <lineage>
        <taxon>Eukaryota</taxon>
        <taxon>Fungi</taxon>
        <taxon>Dikarya</taxon>
        <taxon>Ascomycota</taxon>
        <taxon>Pezizomycotina</taxon>
        <taxon>Eurotiomycetes</taxon>
        <taxon>Chaetothyriomycetidae</taxon>
        <taxon>Chaetothyriales</taxon>
        <taxon>Herpotrichiellaceae</taxon>
        <taxon>Exophiala</taxon>
    </lineage>
</organism>
<comment type="caution">
    <text evidence="2">The sequence shown here is derived from an EMBL/GenBank/DDBJ whole genome shotgun (WGS) entry which is preliminary data.</text>
</comment>
<evidence type="ECO:0000313" key="3">
    <source>
        <dbReference type="Proteomes" id="UP001358417"/>
    </source>
</evidence>
<dbReference type="Proteomes" id="UP001358417">
    <property type="component" value="Unassembled WGS sequence"/>
</dbReference>
<dbReference type="AlphaFoldDB" id="A0AAV9MTM8"/>
<dbReference type="GeneID" id="89978312"/>
<proteinExistence type="predicted"/>